<sequence length="332" mass="37194">MFSSKSCPILSCHYPCLPSLHPPQKLFHRTHSILKPKTLNPGTGLSLSHPFSSVGRRALLQICRDSNESKNFGGSFLVEKEIAVERSGDGDGSANNWTTSILLFGLWAGLMYYVFQLAPNQTPAGDVYYLQKLLNLKGDDGFQMNEVLVALWYFMGLWPFIYSMLLVPTGRSSTSKIPVWPFLVVSFFGGAYALIPYFVLWKPPPPAVGEDEISRWPLNFLDSKITAGILLVAGLGLTMYAGLANSDVWKEFYRYFRESKFIHITCIDFALCSAFSPFWVYNDMTARRWTSQSSWLLPVALVPILGPCLYLLLRPPLSALPVSTPSVIIEKE</sequence>
<feature type="transmembrane region" description="Helical" evidence="1">
    <location>
        <begin position="261"/>
        <end position="281"/>
    </location>
</feature>
<feature type="transmembrane region" description="Helical" evidence="1">
    <location>
        <begin position="147"/>
        <end position="167"/>
    </location>
</feature>
<keyword evidence="2" id="KW-1185">Reference proteome</keyword>
<dbReference type="RefSeq" id="XP_029122080.1">
    <property type="nucleotide sequence ID" value="XM_029266247.1"/>
</dbReference>
<proteinExistence type="predicted"/>
<feature type="transmembrane region" description="Helical" evidence="1">
    <location>
        <begin position="225"/>
        <end position="249"/>
    </location>
</feature>
<keyword evidence="1" id="KW-0812">Transmembrane</keyword>
<dbReference type="PANTHER" id="PTHR36009:SF3">
    <property type="entry name" value="TRANSMEMBRANE PROTEIN"/>
    <property type="match status" value="1"/>
</dbReference>
<dbReference type="GO" id="GO:0005886">
    <property type="term" value="C:plasma membrane"/>
    <property type="evidence" value="ECO:0007669"/>
    <property type="project" value="UniProtKB-SubCell"/>
</dbReference>
<dbReference type="PANTHER" id="PTHR36009">
    <property type="match status" value="1"/>
</dbReference>
<evidence type="ECO:0000256" key="1">
    <source>
        <dbReference type="SAM" id="Phobius"/>
    </source>
</evidence>
<dbReference type="OrthoDB" id="47210at2759"/>
<evidence type="ECO:0000313" key="2">
    <source>
        <dbReference type="Proteomes" id="UP000504607"/>
    </source>
</evidence>
<dbReference type="Proteomes" id="UP000504607">
    <property type="component" value="Chromosome 8"/>
</dbReference>
<feature type="transmembrane region" description="Helical" evidence="1">
    <location>
        <begin position="179"/>
        <end position="199"/>
    </location>
</feature>
<feature type="transmembrane region" description="Helical" evidence="1">
    <location>
        <begin position="96"/>
        <end position="115"/>
    </location>
</feature>
<keyword evidence="1" id="KW-1133">Transmembrane helix</keyword>
<dbReference type="RefSeq" id="XP_073118081.1">
    <property type="nucleotide sequence ID" value="XM_073261980.1"/>
</dbReference>
<organism evidence="2 3">
    <name type="scientific">Elaeis guineensis var. tenera</name>
    <name type="common">Oil palm</name>
    <dbReference type="NCBI Taxonomy" id="51953"/>
    <lineage>
        <taxon>Eukaryota</taxon>
        <taxon>Viridiplantae</taxon>
        <taxon>Streptophyta</taxon>
        <taxon>Embryophyta</taxon>
        <taxon>Tracheophyta</taxon>
        <taxon>Spermatophyta</taxon>
        <taxon>Magnoliopsida</taxon>
        <taxon>Liliopsida</taxon>
        <taxon>Arecaceae</taxon>
        <taxon>Arecoideae</taxon>
        <taxon>Cocoseae</taxon>
        <taxon>Elaeidinae</taxon>
        <taxon>Elaeis</taxon>
    </lineage>
</organism>
<evidence type="ECO:0000313" key="3">
    <source>
        <dbReference type="RefSeq" id="XP_029122080.1"/>
    </source>
</evidence>
<feature type="transmembrane region" description="Helical" evidence="1">
    <location>
        <begin position="293"/>
        <end position="313"/>
    </location>
</feature>
<reference evidence="3" key="1">
    <citation type="submission" date="2025-08" db="UniProtKB">
        <authorList>
            <consortium name="RefSeq"/>
        </authorList>
    </citation>
    <scope>IDENTIFICATION</scope>
</reference>
<accession>A0A8N4EZS6</accession>
<protein>
    <submittedName>
        <fullName evidence="3">Uncharacterized protein LOC105050647</fullName>
    </submittedName>
</protein>
<dbReference type="AlphaFoldDB" id="A0A8N4EZS6"/>
<name>A0A8N4EZS6_ELAGV</name>
<gene>
    <name evidence="3" type="primary">LOC105050647</name>
</gene>
<dbReference type="GeneID" id="105050647"/>
<keyword evidence="1" id="KW-0472">Membrane</keyword>